<feature type="compositionally biased region" description="Low complexity" evidence="1">
    <location>
        <begin position="681"/>
        <end position="693"/>
    </location>
</feature>
<dbReference type="GO" id="GO:0008081">
    <property type="term" value="F:phosphoric diester hydrolase activity"/>
    <property type="evidence" value="ECO:0007669"/>
    <property type="project" value="InterPro"/>
</dbReference>
<accession>A0AAV8A1T6</accession>
<proteinExistence type="predicted"/>
<feature type="signal peptide" evidence="3">
    <location>
        <begin position="1"/>
        <end position="23"/>
    </location>
</feature>
<dbReference type="InterPro" id="IPR017946">
    <property type="entry name" value="PLC-like_Pdiesterase_TIM-brl"/>
</dbReference>
<dbReference type="PANTHER" id="PTHR46211">
    <property type="entry name" value="GLYCEROPHOSPHORYL DIESTER PHOSPHODIESTERASE"/>
    <property type="match status" value="1"/>
</dbReference>
<evidence type="ECO:0000313" key="4">
    <source>
        <dbReference type="EMBL" id="KAJ3446080.1"/>
    </source>
</evidence>
<evidence type="ECO:0000313" key="5">
    <source>
        <dbReference type="Proteomes" id="UP001146793"/>
    </source>
</evidence>
<protein>
    <submittedName>
        <fullName evidence="4">Glycerophosphodiester phosphodiesterase cytoplasmic</fullName>
    </submittedName>
</protein>
<keyword evidence="2" id="KW-0472">Membrane</keyword>
<sequence length="743" mass="84951">MKLVVQNFTYLILFSLIVNLSLQLEFDVSCDKPGKIKFITDKPELVDCISIDSGMDFIQFESNDIEYNYYYGDYYFTPLAENCLGKPLSPPVPCHVKLDEVKLECSGKINSILCSINSNGYNPRNSKVTITEVDTNKLIQTINDVDLPILFLNLDSKKRYLIELTLMIDKGETNGDVDDLLNNYPEELIRYITNNEVEITLSKATLSPNAFSPSIVIQSPNILSIDPSQQNSEIKIPIEIMDPITEQISCGEHHIDIQVNKGEIKLKIGKVLNNLLNWEILTNQRLKFWGSWGLVKQVLNNLYFVYNGKLGINEDFEMKTLKSSGIYGPLGPPNANKYSTDSDSILQNDFGNLNKEFKENAPKNGQEMDNVDALAGDNPILLEIEVTNRKLNIFGHGGSERIFPVNTFQSFKDALPFVTGIETDLHILKDNTILCIHNAPKTPKMKIKDIWCQNDFKNFEHLSVHGYKIPKIEDLLELVCNKKRYIFLDIKQSKCKSERVYAEHILKYIDRLNCDHKQIILNGDPWVIKELNELSPNFAKTILKISNNTIDNLKENIDQGLANGVTITSSALLTFTPDDRTLQNSCFNKPIQKFHKDGSWLHTHDGGKELHDEARKKLLNLEIDSINSMRPDKLIQFMQQDHYRSFNQYGFKIITLNIDSIDNDVNRGEDDKCSDADLDLDNNGNGNDNGNLDENQKNYKQNTPKNKTIEYKSNKLLIFFFILPIIFFFLKMFQNISSSRNSY</sequence>
<feature type="transmembrane region" description="Helical" evidence="2">
    <location>
        <begin position="716"/>
        <end position="733"/>
    </location>
</feature>
<evidence type="ECO:0000256" key="1">
    <source>
        <dbReference type="SAM" id="MobiDB-lite"/>
    </source>
</evidence>
<keyword evidence="2" id="KW-1133">Transmembrane helix</keyword>
<dbReference type="Gene3D" id="3.20.20.190">
    <property type="entry name" value="Phosphatidylinositol (PI) phosphodiesterase"/>
    <property type="match status" value="1"/>
</dbReference>
<reference evidence="4" key="1">
    <citation type="submission" date="2022-08" db="EMBL/GenBank/DDBJ databases">
        <title>Novel sulphate-reducing endosymbionts in the free-living metamonad Anaeramoeba.</title>
        <authorList>
            <person name="Jerlstrom-Hultqvist J."/>
            <person name="Cepicka I."/>
            <person name="Gallot-Lavallee L."/>
            <person name="Salas-Leiva D."/>
            <person name="Curtis B.A."/>
            <person name="Zahonova K."/>
            <person name="Pipaliya S."/>
            <person name="Dacks J."/>
            <person name="Roger A.J."/>
        </authorList>
    </citation>
    <scope>NUCLEOTIDE SEQUENCE</scope>
    <source>
        <strain evidence="4">Busselton2</strain>
    </source>
</reference>
<comment type="caution">
    <text evidence="4">The sequence shown here is derived from an EMBL/GenBank/DDBJ whole genome shotgun (WGS) entry which is preliminary data.</text>
</comment>
<evidence type="ECO:0000256" key="2">
    <source>
        <dbReference type="SAM" id="Phobius"/>
    </source>
</evidence>
<keyword evidence="3" id="KW-0732">Signal</keyword>
<feature type="chain" id="PRO_5043608488" evidence="3">
    <location>
        <begin position="24"/>
        <end position="743"/>
    </location>
</feature>
<name>A0AAV8A1T6_9EUKA</name>
<keyword evidence="2" id="KW-0812">Transmembrane</keyword>
<dbReference type="PANTHER" id="PTHR46211:SF1">
    <property type="entry name" value="GLYCEROPHOSPHODIESTER PHOSPHODIESTERASE, CYTOPLASMIC"/>
    <property type="match status" value="1"/>
</dbReference>
<feature type="region of interest" description="Disordered" evidence="1">
    <location>
        <begin position="676"/>
        <end position="705"/>
    </location>
</feature>
<evidence type="ECO:0000256" key="3">
    <source>
        <dbReference type="SAM" id="SignalP"/>
    </source>
</evidence>
<dbReference type="Proteomes" id="UP001146793">
    <property type="component" value="Unassembled WGS sequence"/>
</dbReference>
<dbReference type="CDD" id="cd08556">
    <property type="entry name" value="GDPD"/>
    <property type="match status" value="1"/>
</dbReference>
<dbReference type="SUPFAM" id="SSF51695">
    <property type="entry name" value="PLC-like phosphodiesterases"/>
    <property type="match status" value="1"/>
</dbReference>
<dbReference type="GO" id="GO:0006629">
    <property type="term" value="P:lipid metabolic process"/>
    <property type="evidence" value="ECO:0007669"/>
    <property type="project" value="InterPro"/>
</dbReference>
<organism evidence="4 5">
    <name type="scientific">Anaeramoeba flamelloides</name>
    <dbReference type="NCBI Taxonomy" id="1746091"/>
    <lineage>
        <taxon>Eukaryota</taxon>
        <taxon>Metamonada</taxon>
        <taxon>Anaeramoebidae</taxon>
        <taxon>Anaeramoeba</taxon>
    </lineage>
</organism>
<dbReference type="AlphaFoldDB" id="A0AAV8A1T6"/>
<gene>
    <name evidence="4" type="ORF">M0812_08615</name>
</gene>
<dbReference type="EMBL" id="JANTQA010000021">
    <property type="protein sequence ID" value="KAJ3446080.1"/>
    <property type="molecule type" value="Genomic_DNA"/>
</dbReference>